<organism evidence="3 4">
    <name type="scientific">Thalassotalea insulae</name>
    <dbReference type="NCBI Taxonomy" id="2056778"/>
    <lineage>
        <taxon>Bacteria</taxon>
        <taxon>Pseudomonadati</taxon>
        <taxon>Pseudomonadota</taxon>
        <taxon>Gammaproteobacteria</taxon>
        <taxon>Alteromonadales</taxon>
        <taxon>Colwelliaceae</taxon>
        <taxon>Thalassotalea</taxon>
    </lineage>
</organism>
<comment type="caution">
    <text evidence="3">The sequence shown here is derived from an EMBL/GenBank/DDBJ whole genome shotgun (WGS) entry which is preliminary data.</text>
</comment>
<keyword evidence="1" id="KW-0472">Membrane</keyword>
<dbReference type="EMBL" id="BSST01000001">
    <property type="protein sequence ID" value="GLX76701.1"/>
    <property type="molecule type" value="Genomic_DNA"/>
</dbReference>
<feature type="transmembrane region" description="Helical" evidence="1">
    <location>
        <begin position="18"/>
        <end position="39"/>
    </location>
</feature>
<keyword evidence="1" id="KW-1133">Transmembrane helix</keyword>
<evidence type="ECO:0000313" key="4">
    <source>
        <dbReference type="Proteomes" id="UP001157186"/>
    </source>
</evidence>
<evidence type="ECO:0000313" key="3">
    <source>
        <dbReference type="EMBL" id="GLX76701.1"/>
    </source>
</evidence>
<keyword evidence="1" id="KW-0812">Transmembrane</keyword>
<dbReference type="Proteomes" id="UP001157186">
    <property type="component" value="Unassembled WGS sequence"/>
</dbReference>
<gene>
    <name evidence="2" type="ORF">tinsulaeT_00150</name>
    <name evidence="3" type="ORF">tinsulaeT_00410</name>
</gene>
<sequence>MDLLFELFERQITKINTLILVLVALSVPVLFFVIIYGLAGGTSEYYYLISISYVGVFLFGIKTFFNPRFIIGTIIFSSLILLGFSLDSLYWESHNDELCKEVKENPSCTESQYGFSCKNTDGGSSHVSKSICN</sequence>
<reference evidence="3 4" key="1">
    <citation type="submission" date="2023-03" db="EMBL/GenBank/DDBJ databases">
        <title>Draft genome sequence of Thalassotalea insulae KCTC 62186T.</title>
        <authorList>
            <person name="Sawabe T."/>
        </authorList>
    </citation>
    <scope>NUCLEOTIDE SEQUENCE [LARGE SCALE GENOMIC DNA]</scope>
    <source>
        <strain evidence="3 4">KCTC 62186</strain>
    </source>
</reference>
<evidence type="ECO:0000313" key="2">
    <source>
        <dbReference type="EMBL" id="GLX76675.1"/>
    </source>
</evidence>
<feature type="transmembrane region" description="Helical" evidence="1">
    <location>
        <begin position="45"/>
        <end position="62"/>
    </location>
</feature>
<protein>
    <submittedName>
        <fullName evidence="3">Uncharacterized protein</fullName>
    </submittedName>
</protein>
<evidence type="ECO:0000256" key="1">
    <source>
        <dbReference type="SAM" id="Phobius"/>
    </source>
</evidence>
<keyword evidence="4" id="KW-1185">Reference proteome</keyword>
<feature type="transmembrane region" description="Helical" evidence="1">
    <location>
        <begin position="69"/>
        <end position="91"/>
    </location>
</feature>
<dbReference type="EMBL" id="BSST01000001">
    <property type="protein sequence ID" value="GLX76675.1"/>
    <property type="molecule type" value="Genomic_DNA"/>
</dbReference>
<name>A0ABQ6GRC5_9GAMM</name>
<proteinExistence type="predicted"/>
<accession>A0ABQ6GRC5</accession>